<dbReference type="EMBL" id="AP025698">
    <property type="protein sequence ID" value="BDH79139.1"/>
    <property type="molecule type" value="Genomic_DNA"/>
</dbReference>
<protein>
    <submittedName>
        <fullName evidence="2">Thiamine phosphate synthase</fullName>
    </submittedName>
</protein>
<sequence>MGGIGLEIENLKKALEMITSSRGFYRLIPEVRTNIVMAKENAKTVNDVAGIPGRITVHKKDVFACREPEYGASSHLARLILEIMKYDPTRRSGINIRYDKAIIESCERMGLKVSYYDRRKEPREIKEKEGATIPWGVKVAINRIGRVPDVIYHKGDWGKEPMIVLLAADAVEAARIAIKIGDEYEV</sequence>
<dbReference type="InterPro" id="IPR019293">
    <property type="entry name" value="ThiN"/>
</dbReference>
<proteinExistence type="predicted"/>
<dbReference type="SUPFAM" id="SSF53639">
    <property type="entry name" value="AraD/HMP-PK domain-like"/>
    <property type="match status" value="1"/>
</dbReference>
<evidence type="ECO:0000259" key="1">
    <source>
        <dbReference type="Pfam" id="PF10120"/>
    </source>
</evidence>
<name>A0ABN6PAD9_9EURY</name>
<dbReference type="PANTHER" id="PTHR40730">
    <property type="entry name" value="TRANSCRIPTIONAL REGULATOR PROTEIN-LIKE PROTEIN"/>
    <property type="match status" value="1"/>
</dbReference>
<gene>
    <name evidence="2" type="ORF">MTTB_05180</name>
</gene>
<dbReference type="Proteomes" id="UP000831817">
    <property type="component" value="Chromosome"/>
</dbReference>
<dbReference type="Pfam" id="PF10120">
    <property type="entry name" value="ThiN"/>
    <property type="match status" value="1"/>
</dbReference>
<dbReference type="Gene3D" id="3.40.225.10">
    <property type="entry name" value="Class II aldolase/adducin N-terminal domain"/>
    <property type="match status" value="1"/>
</dbReference>
<evidence type="ECO:0000313" key="2">
    <source>
        <dbReference type="EMBL" id="BDH79139.1"/>
    </source>
</evidence>
<evidence type="ECO:0000313" key="3">
    <source>
        <dbReference type="Proteomes" id="UP000831817"/>
    </source>
</evidence>
<dbReference type="InterPro" id="IPR036409">
    <property type="entry name" value="Aldolase_II/adducin_N_sf"/>
</dbReference>
<accession>A0ABN6PAD9</accession>
<organism evidence="2 3">
    <name type="scientific">Methanothermobacter tenebrarum</name>
    <dbReference type="NCBI Taxonomy" id="680118"/>
    <lineage>
        <taxon>Archaea</taxon>
        <taxon>Methanobacteriati</taxon>
        <taxon>Methanobacteriota</taxon>
        <taxon>Methanomada group</taxon>
        <taxon>Methanobacteria</taxon>
        <taxon>Methanobacteriales</taxon>
        <taxon>Methanobacteriaceae</taxon>
        <taxon>Methanothermobacter</taxon>
    </lineage>
</organism>
<keyword evidence="3" id="KW-1185">Reference proteome</keyword>
<feature type="domain" description="Thiamine-phosphate synthase ThiN" evidence="1">
    <location>
        <begin position="10"/>
        <end position="178"/>
    </location>
</feature>
<reference evidence="2 3" key="1">
    <citation type="submission" date="2022-04" db="EMBL/GenBank/DDBJ databases">
        <title>Complete genome of Methanothermobacter tenebrarum strain RMAS.</title>
        <authorList>
            <person name="Nakamura K."/>
            <person name="Oshima K."/>
            <person name="Hattori M."/>
            <person name="Kamagata Y."/>
            <person name="Takamizawa K."/>
        </authorList>
    </citation>
    <scope>NUCLEOTIDE SEQUENCE [LARGE SCALE GENOMIC DNA]</scope>
    <source>
        <strain evidence="2 3">RMAS</strain>
    </source>
</reference>
<dbReference type="PANTHER" id="PTHR40730:SF5">
    <property type="entry name" value="HTH CRO_C1-TYPE DOMAIN-CONTAINING PROTEIN"/>
    <property type="match status" value="1"/>
</dbReference>